<evidence type="ECO:0000313" key="4">
    <source>
        <dbReference type="EMBL" id="PIA16503.1"/>
    </source>
</evidence>
<evidence type="ECO:0000256" key="1">
    <source>
        <dbReference type="SAM" id="MobiDB-lite"/>
    </source>
</evidence>
<dbReference type="EMBL" id="KZ303499">
    <property type="protein sequence ID" value="PIA16503.1"/>
    <property type="molecule type" value="Genomic_DNA"/>
</dbReference>
<dbReference type="OrthoDB" id="1708823at2759"/>
<dbReference type="Pfam" id="PF24808">
    <property type="entry name" value="DUF7707"/>
    <property type="match status" value="1"/>
</dbReference>
<feature type="region of interest" description="Disordered" evidence="1">
    <location>
        <begin position="135"/>
        <end position="205"/>
    </location>
</feature>
<gene>
    <name evidence="4" type="ORF">COEREDRAFT_86900</name>
</gene>
<organism evidence="4 5">
    <name type="scientific">Coemansia reversa (strain ATCC 12441 / NRRL 1564)</name>
    <dbReference type="NCBI Taxonomy" id="763665"/>
    <lineage>
        <taxon>Eukaryota</taxon>
        <taxon>Fungi</taxon>
        <taxon>Fungi incertae sedis</taxon>
        <taxon>Zoopagomycota</taxon>
        <taxon>Kickxellomycotina</taxon>
        <taxon>Kickxellomycetes</taxon>
        <taxon>Kickxellales</taxon>
        <taxon>Kickxellaceae</taxon>
        <taxon>Coemansia</taxon>
    </lineage>
</organism>
<sequence length="230" mass="24151">MHFAGQIGLALVAASIVGAWETGQMPEKIRKELCAEQVLFCTNVCGGEGFTREAFCNTDTLGSKCACSNGAEVAIHRYQWPVFQRVCEAQRSECKLNCDHADVASGDKSVCFNSCDSRMACGSDLAPDLKMMVDKYDDPTTSSPKLEIKTNANSTSAEDSTSNGGKGNGNQQNPDSKSKARNDSKGGPPNRKGNPLPTDSSSAATGIVNSGVWPAAVSAAIAVVLSSSLF</sequence>
<feature type="domain" description="DUF7707" evidence="3">
    <location>
        <begin position="23"/>
        <end position="103"/>
    </location>
</feature>
<keyword evidence="2" id="KW-0732">Signal</keyword>
<reference evidence="4 5" key="1">
    <citation type="journal article" date="2015" name="Genome Biol. Evol.">
        <title>Phylogenomic analyses indicate that early fungi evolved digesting cell walls of algal ancestors of land plants.</title>
        <authorList>
            <person name="Chang Y."/>
            <person name="Wang S."/>
            <person name="Sekimoto S."/>
            <person name="Aerts A.L."/>
            <person name="Choi C."/>
            <person name="Clum A."/>
            <person name="LaButti K.M."/>
            <person name="Lindquist E.A."/>
            <person name="Yee Ngan C."/>
            <person name="Ohm R.A."/>
            <person name="Salamov A.A."/>
            <person name="Grigoriev I.V."/>
            <person name="Spatafora J.W."/>
            <person name="Berbee M.L."/>
        </authorList>
    </citation>
    <scope>NUCLEOTIDE SEQUENCE [LARGE SCALE GENOMIC DNA]</scope>
    <source>
        <strain evidence="4 5">NRRL 1564</strain>
    </source>
</reference>
<feature type="signal peptide" evidence="2">
    <location>
        <begin position="1"/>
        <end position="19"/>
    </location>
</feature>
<accession>A0A2G5BBW7</accession>
<evidence type="ECO:0000313" key="5">
    <source>
        <dbReference type="Proteomes" id="UP000242474"/>
    </source>
</evidence>
<evidence type="ECO:0000259" key="3">
    <source>
        <dbReference type="Pfam" id="PF24808"/>
    </source>
</evidence>
<name>A0A2G5BBW7_COERN</name>
<proteinExistence type="predicted"/>
<dbReference type="Proteomes" id="UP000242474">
    <property type="component" value="Unassembled WGS sequence"/>
</dbReference>
<feature type="compositionally biased region" description="Polar residues" evidence="1">
    <location>
        <begin position="139"/>
        <end position="162"/>
    </location>
</feature>
<keyword evidence="5" id="KW-1185">Reference proteome</keyword>
<evidence type="ECO:0000256" key="2">
    <source>
        <dbReference type="SAM" id="SignalP"/>
    </source>
</evidence>
<feature type="chain" id="PRO_5013767733" description="DUF7707 domain-containing protein" evidence="2">
    <location>
        <begin position="20"/>
        <end position="230"/>
    </location>
</feature>
<protein>
    <recommendedName>
        <fullName evidence="3">DUF7707 domain-containing protein</fullName>
    </recommendedName>
</protein>
<dbReference type="AlphaFoldDB" id="A0A2G5BBW7"/>
<dbReference type="InterPro" id="IPR056124">
    <property type="entry name" value="DUF7707"/>
</dbReference>